<dbReference type="InterPro" id="IPR051078">
    <property type="entry name" value="SGF11"/>
</dbReference>
<evidence type="ECO:0000256" key="3">
    <source>
        <dbReference type="ARBA" id="ARBA00022771"/>
    </source>
</evidence>
<gene>
    <name evidence="12" type="ORF">M421DRAFT_133007</name>
</gene>
<evidence type="ECO:0000256" key="8">
    <source>
        <dbReference type="ARBA" id="ARBA00023163"/>
    </source>
</evidence>
<comment type="subcellular location">
    <subcellularLocation>
        <location evidence="1 10">Nucleus</location>
    </subcellularLocation>
</comment>
<sequence>MSEDAAAESASGLPSDVLPDLIQEILEAALSNIVLQTALSCHRSEKLLRMQSAATQAESIALSTLEPASQKAGTNSQPAIPSGETTAARYENGRVFLKGNPLKTTPEMICPHCKLPRLMHPIMGKGMQNPDLTKEYCLLYPWVQRSGHDVYGNPFPTDMAKSKKERELIKQQQKNADKESVGTPGSQDTEMAGDAKEIKLNTGGKPASYIPWHTCPNCKRSLLITRFAQHLEKCLGISGRQSSRNAMAKIVGQNGTGSGLGNTPLGSRLGTPVPGSHGDGPKAKGKGISPMKKLAQGEDDVDELGDDTPERKKKKKSSYIKKADRDKGSSAGSLKVKLKTGRPDVERKASETSERSDGKRERDGDEGEEPRKKKIKLSLGGKERASASVEPGD</sequence>
<dbReference type="InterPro" id="IPR013246">
    <property type="entry name" value="SAGA_su_Sgf11"/>
</dbReference>
<evidence type="ECO:0000313" key="13">
    <source>
        <dbReference type="Proteomes" id="UP000800082"/>
    </source>
</evidence>
<proteinExistence type="inferred from homology"/>
<dbReference type="RefSeq" id="XP_033449413.1">
    <property type="nucleotide sequence ID" value="XM_033587397.1"/>
</dbReference>
<evidence type="ECO:0000256" key="5">
    <source>
        <dbReference type="ARBA" id="ARBA00022853"/>
    </source>
</evidence>
<feature type="compositionally biased region" description="Basic and acidic residues" evidence="11">
    <location>
        <begin position="160"/>
        <end position="180"/>
    </location>
</feature>
<organism evidence="12 13">
    <name type="scientific">Didymella exigua CBS 183.55</name>
    <dbReference type="NCBI Taxonomy" id="1150837"/>
    <lineage>
        <taxon>Eukaryota</taxon>
        <taxon>Fungi</taxon>
        <taxon>Dikarya</taxon>
        <taxon>Ascomycota</taxon>
        <taxon>Pezizomycotina</taxon>
        <taxon>Dothideomycetes</taxon>
        <taxon>Pleosporomycetidae</taxon>
        <taxon>Pleosporales</taxon>
        <taxon>Pleosporineae</taxon>
        <taxon>Didymellaceae</taxon>
        <taxon>Didymella</taxon>
    </lineage>
</organism>
<dbReference type="GO" id="GO:0003713">
    <property type="term" value="F:transcription coactivator activity"/>
    <property type="evidence" value="ECO:0007669"/>
    <property type="project" value="TreeGrafter"/>
</dbReference>
<keyword evidence="13" id="KW-1185">Reference proteome</keyword>
<dbReference type="GO" id="GO:0008270">
    <property type="term" value="F:zinc ion binding"/>
    <property type="evidence" value="ECO:0007669"/>
    <property type="project" value="UniProtKB-KW"/>
</dbReference>
<evidence type="ECO:0000256" key="7">
    <source>
        <dbReference type="ARBA" id="ARBA00023159"/>
    </source>
</evidence>
<evidence type="ECO:0000256" key="4">
    <source>
        <dbReference type="ARBA" id="ARBA00022833"/>
    </source>
</evidence>
<dbReference type="Gene3D" id="3.30.160.60">
    <property type="entry name" value="Classic Zinc Finger"/>
    <property type="match status" value="1"/>
</dbReference>
<keyword evidence="5" id="KW-0156">Chromatin regulator</keyword>
<comment type="similarity">
    <text evidence="10">Belongs to the SGF11 family.</text>
</comment>
<dbReference type="GeneID" id="54345043"/>
<evidence type="ECO:0000256" key="10">
    <source>
        <dbReference type="RuleBase" id="RU261113"/>
    </source>
</evidence>
<evidence type="ECO:0000313" key="12">
    <source>
        <dbReference type="EMBL" id="KAF1929165.1"/>
    </source>
</evidence>
<dbReference type="EMBL" id="ML978966">
    <property type="protein sequence ID" value="KAF1929165.1"/>
    <property type="molecule type" value="Genomic_DNA"/>
</dbReference>
<dbReference type="PANTHER" id="PTHR46367">
    <property type="entry name" value="ATAXIN-7-LIKE PROTEIN 3"/>
    <property type="match status" value="1"/>
</dbReference>
<keyword evidence="4" id="KW-0862">Zinc</keyword>
<evidence type="ECO:0000256" key="1">
    <source>
        <dbReference type="ARBA" id="ARBA00004123"/>
    </source>
</evidence>
<feature type="compositionally biased region" description="Basic and acidic residues" evidence="11">
    <location>
        <begin position="341"/>
        <end position="363"/>
    </location>
</feature>
<evidence type="ECO:0000256" key="11">
    <source>
        <dbReference type="SAM" id="MobiDB-lite"/>
    </source>
</evidence>
<dbReference type="GO" id="GO:0071819">
    <property type="term" value="C:DUBm complex"/>
    <property type="evidence" value="ECO:0007669"/>
    <property type="project" value="TreeGrafter"/>
</dbReference>
<keyword evidence="6" id="KW-0805">Transcription regulation</keyword>
<dbReference type="Proteomes" id="UP000800082">
    <property type="component" value="Unassembled WGS sequence"/>
</dbReference>
<dbReference type="Pfam" id="PF08209">
    <property type="entry name" value="Sgf11"/>
    <property type="match status" value="1"/>
</dbReference>
<dbReference type="GO" id="GO:0006325">
    <property type="term" value="P:chromatin organization"/>
    <property type="evidence" value="ECO:0007669"/>
    <property type="project" value="UniProtKB-KW"/>
</dbReference>
<keyword evidence="8" id="KW-0804">Transcription</keyword>
<keyword evidence="9" id="KW-0539">Nucleus</keyword>
<name>A0A6A5RL68_9PLEO</name>
<accession>A0A6A5RL68</accession>
<evidence type="ECO:0000256" key="2">
    <source>
        <dbReference type="ARBA" id="ARBA00022723"/>
    </source>
</evidence>
<evidence type="ECO:0000256" key="6">
    <source>
        <dbReference type="ARBA" id="ARBA00023015"/>
    </source>
</evidence>
<dbReference type="GO" id="GO:0006357">
    <property type="term" value="P:regulation of transcription by RNA polymerase II"/>
    <property type="evidence" value="ECO:0007669"/>
    <property type="project" value="TreeGrafter"/>
</dbReference>
<dbReference type="OrthoDB" id="21557at2759"/>
<dbReference type="AlphaFoldDB" id="A0A6A5RL68"/>
<keyword evidence="2" id="KW-0479">Metal-binding</keyword>
<keyword evidence="7 10" id="KW-0010">Activator</keyword>
<dbReference type="GO" id="GO:0000124">
    <property type="term" value="C:SAGA complex"/>
    <property type="evidence" value="ECO:0007669"/>
    <property type="project" value="TreeGrafter"/>
</dbReference>
<feature type="compositionally biased region" description="Acidic residues" evidence="11">
    <location>
        <begin position="297"/>
        <end position="307"/>
    </location>
</feature>
<protein>
    <recommendedName>
        <fullName evidence="10">SAGA-associated factor 11</fullName>
    </recommendedName>
</protein>
<reference evidence="12" key="1">
    <citation type="journal article" date="2020" name="Stud. Mycol.">
        <title>101 Dothideomycetes genomes: a test case for predicting lifestyles and emergence of pathogens.</title>
        <authorList>
            <person name="Haridas S."/>
            <person name="Albert R."/>
            <person name="Binder M."/>
            <person name="Bloem J."/>
            <person name="Labutti K."/>
            <person name="Salamov A."/>
            <person name="Andreopoulos B."/>
            <person name="Baker S."/>
            <person name="Barry K."/>
            <person name="Bills G."/>
            <person name="Bluhm B."/>
            <person name="Cannon C."/>
            <person name="Castanera R."/>
            <person name="Culley D."/>
            <person name="Daum C."/>
            <person name="Ezra D."/>
            <person name="Gonzalez J."/>
            <person name="Henrissat B."/>
            <person name="Kuo A."/>
            <person name="Liang C."/>
            <person name="Lipzen A."/>
            <person name="Lutzoni F."/>
            <person name="Magnuson J."/>
            <person name="Mondo S."/>
            <person name="Nolan M."/>
            <person name="Ohm R."/>
            <person name="Pangilinan J."/>
            <person name="Park H.-J."/>
            <person name="Ramirez L."/>
            <person name="Alfaro M."/>
            <person name="Sun H."/>
            <person name="Tritt A."/>
            <person name="Yoshinaga Y."/>
            <person name="Zwiers L.-H."/>
            <person name="Turgeon B."/>
            <person name="Goodwin S."/>
            <person name="Spatafora J."/>
            <person name="Crous P."/>
            <person name="Grigoriev I."/>
        </authorList>
    </citation>
    <scope>NUCLEOTIDE SEQUENCE</scope>
    <source>
        <strain evidence="12">CBS 183.55</strain>
    </source>
</reference>
<evidence type="ECO:0000256" key="9">
    <source>
        <dbReference type="ARBA" id="ARBA00023242"/>
    </source>
</evidence>
<feature type="region of interest" description="Disordered" evidence="11">
    <location>
        <begin position="251"/>
        <end position="393"/>
    </location>
</feature>
<feature type="region of interest" description="Disordered" evidence="11">
    <location>
        <begin position="159"/>
        <end position="192"/>
    </location>
</feature>
<keyword evidence="3" id="KW-0863">Zinc-finger</keyword>
<dbReference type="PANTHER" id="PTHR46367:SF1">
    <property type="entry name" value="ATAXIN-7-LIKE PROTEIN 3"/>
    <property type="match status" value="1"/>
</dbReference>